<feature type="compositionally biased region" description="Low complexity" evidence="1">
    <location>
        <begin position="12"/>
        <end position="24"/>
    </location>
</feature>
<feature type="region of interest" description="Disordered" evidence="1">
    <location>
        <begin position="43"/>
        <end position="172"/>
    </location>
</feature>
<feature type="compositionally biased region" description="Polar residues" evidence="1">
    <location>
        <begin position="131"/>
        <end position="140"/>
    </location>
</feature>
<feature type="region of interest" description="Disordered" evidence="1">
    <location>
        <begin position="1"/>
        <end position="24"/>
    </location>
</feature>
<sequence length="172" mass="16768">MAPLSSIFGSATGSSTVSTPSKTVPVFGSSASLVKTQGIFGSKPATGALAPGVSGTSSMSGGTFLDLKPPGSTGPTSFSFGSSKSITLPTPRGSITTPSLPSYGIFGQSTSSTAASSSPFSLTAGDKSKSIFGSSETLTKQPAGKSGVIGEGQGNENKSSTSGSPQDGQAKE</sequence>
<organism evidence="2">
    <name type="scientific">Trieres chinensis</name>
    <name type="common">Marine centric diatom</name>
    <name type="synonym">Odontella sinensis</name>
    <dbReference type="NCBI Taxonomy" id="1514140"/>
    <lineage>
        <taxon>Eukaryota</taxon>
        <taxon>Sar</taxon>
        <taxon>Stramenopiles</taxon>
        <taxon>Ochrophyta</taxon>
        <taxon>Bacillariophyta</taxon>
        <taxon>Mediophyceae</taxon>
        <taxon>Biddulphiophycidae</taxon>
        <taxon>Eupodiscales</taxon>
        <taxon>Parodontellaceae</taxon>
        <taxon>Trieres</taxon>
    </lineage>
</organism>
<feature type="compositionally biased region" description="Low complexity" evidence="1">
    <location>
        <begin position="52"/>
        <end position="85"/>
    </location>
</feature>
<feature type="compositionally biased region" description="Polar residues" evidence="1">
    <location>
        <begin position="154"/>
        <end position="172"/>
    </location>
</feature>
<name>A0A7S1Z7A7_TRICV</name>
<dbReference type="AlphaFoldDB" id="A0A7S1Z7A7"/>
<dbReference type="EMBL" id="HBGO01009920">
    <property type="protein sequence ID" value="CAD9330171.1"/>
    <property type="molecule type" value="Transcribed_RNA"/>
</dbReference>
<reference evidence="2" key="1">
    <citation type="submission" date="2021-01" db="EMBL/GenBank/DDBJ databases">
        <authorList>
            <person name="Corre E."/>
            <person name="Pelletier E."/>
            <person name="Niang G."/>
            <person name="Scheremetjew M."/>
            <person name="Finn R."/>
            <person name="Kale V."/>
            <person name="Holt S."/>
            <person name="Cochrane G."/>
            <person name="Meng A."/>
            <person name="Brown T."/>
            <person name="Cohen L."/>
        </authorList>
    </citation>
    <scope>NUCLEOTIDE SEQUENCE</scope>
    <source>
        <strain evidence="2">Grunow 1884</strain>
    </source>
</reference>
<feature type="compositionally biased region" description="Low complexity" evidence="1">
    <location>
        <begin position="109"/>
        <end position="124"/>
    </location>
</feature>
<gene>
    <name evidence="2" type="ORF">OSIN01602_LOCUS5497</name>
</gene>
<accession>A0A7S1Z7A7</accession>
<protein>
    <submittedName>
        <fullName evidence="2">Uncharacterized protein</fullName>
    </submittedName>
</protein>
<evidence type="ECO:0000313" key="2">
    <source>
        <dbReference type="EMBL" id="CAD9330171.1"/>
    </source>
</evidence>
<evidence type="ECO:0000256" key="1">
    <source>
        <dbReference type="SAM" id="MobiDB-lite"/>
    </source>
</evidence>
<proteinExistence type="predicted"/>